<evidence type="ECO:0000256" key="1">
    <source>
        <dbReference type="ARBA" id="ARBA00005582"/>
    </source>
</evidence>
<dbReference type="OrthoDB" id="3531896at2"/>
<dbReference type="Pfam" id="PF00293">
    <property type="entry name" value="NUDIX"/>
    <property type="match status" value="1"/>
</dbReference>
<dbReference type="CDD" id="cd02883">
    <property type="entry name" value="NUDIX_Hydrolase"/>
    <property type="match status" value="1"/>
</dbReference>
<dbReference type="PANTHER" id="PTHR43736">
    <property type="entry name" value="ADP-RIBOSE PYROPHOSPHATASE"/>
    <property type="match status" value="1"/>
</dbReference>
<dbReference type="PROSITE" id="PS51462">
    <property type="entry name" value="NUDIX"/>
    <property type="match status" value="1"/>
</dbReference>
<feature type="domain" description="Nudix hydrolase" evidence="2">
    <location>
        <begin position="17"/>
        <end position="157"/>
    </location>
</feature>
<comment type="caution">
    <text evidence="3">The sequence shown here is derived from an EMBL/GenBank/DDBJ whole genome shotgun (WGS) entry which is preliminary data.</text>
</comment>
<gene>
    <name evidence="3" type="ORF">Pro02_17400</name>
</gene>
<dbReference type="InterPro" id="IPR000086">
    <property type="entry name" value="NUDIX_hydrolase_dom"/>
</dbReference>
<dbReference type="AlphaFoldDB" id="A0A8J3RWY6"/>
<name>A0A8J3RWY6_PLARO</name>
<dbReference type="EMBL" id="BOOI01000013">
    <property type="protein sequence ID" value="GIH83332.1"/>
    <property type="molecule type" value="Genomic_DNA"/>
</dbReference>
<evidence type="ECO:0000313" key="4">
    <source>
        <dbReference type="Proteomes" id="UP000655044"/>
    </source>
</evidence>
<sequence>MTGTAYDPSACVTRAGRPAFVVNVEVFLERDGRWLLIERGEREEHAPGLLSGVGGKVEAPGAGTGVLEETARREVAEEIGVDLAGSGLTYVESSFFVTDDGDPVVNVVFRGPMPPGAQPVAASPEEVAGFVWLTVAEAEADPGCPPWILGSLRRAASGTGRQTPSSSHRST</sequence>
<dbReference type="Proteomes" id="UP000655044">
    <property type="component" value="Unassembled WGS sequence"/>
</dbReference>
<dbReference type="RefSeq" id="WP_068924542.1">
    <property type="nucleotide sequence ID" value="NZ_BMQP01000027.1"/>
</dbReference>
<proteinExistence type="inferred from homology"/>
<evidence type="ECO:0000259" key="2">
    <source>
        <dbReference type="PROSITE" id="PS51462"/>
    </source>
</evidence>
<dbReference type="Gene3D" id="3.90.79.10">
    <property type="entry name" value="Nucleoside Triphosphate Pyrophosphohydrolase"/>
    <property type="match status" value="1"/>
</dbReference>
<accession>A0A8J3RWY6</accession>
<organism evidence="3 4">
    <name type="scientific">Planobispora rosea</name>
    <dbReference type="NCBI Taxonomy" id="35762"/>
    <lineage>
        <taxon>Bacteria</taxon>
        <taxon>Bacillati</taxon>
        <taxon>Actinomycetota</taxon>
        <taxon>Actinomycetes</taxon>
        <taxon>Streptosporangiales</taxon>
        <taxon>Streptosporangiaceae</taxon>
        <taxon>Planobispora</taxon>
    </lineage>
</organism>
<comment type="similarity">
    <text evidence="1">Belongs to the Nudix hydrolase family.</text>
</comment>
<dbReference type="PANTHER" id="PTHR43736:SF1">
    <property type="entry name" value="DIHYDRONEOPTERIN TRIPHOSPHATE DIPHOSPHATASE"/>
    <property type="match status" value="1"/>
</dbReference>
<dbReference type="SUPFAM" id="SSF55811">
    <property type="entry name" value="Nudix"/>
    <property type="match status" value="1"/>
</dbReference>
<dbReference type="InterPro" id="IPR015797">
    <property type="entry name" value="NUDIX_hydrolase-like_dom_sf"/>
</dbReference>
<keyword evidence="4" id="KW-1185">Reference proteome</keyword>
<protein>
    <recommendedName>
        <fullName evidence="2">Nudix hydrolase domain-containing protein</fullName>
    </recommendedName>
</protein>
<evidence type="ECO:0000313" key="3">
    <source>
        <dbReference type="EMBL" id="GIH83332.1"/>
    </source>
</evidence>
<reference evidence="3" key="1">
    <citation type="submission" date="2021-01" db="EMBL/GenBank/DDBJ databases">
        <title>Whole genome shotgun sequence of Planobispora rosea NBRC 15558.</title>
        <authorList>
            <person name="Komaki H."/>
            <person name="Tamura T."/>
        </authorList>
    </citation>
    <scope>NUCLEOTIDE SEQUENCE</scope>
    <source>
        <strain evidence="3">NBRC 15558</strain>
    </source>
</reference>